<feature type="region of interest" description="Disordered" evidence="1">
    <location>
        <begin position="1"/>
        <end position="112"/>
    </location>
</feature>
<feature type="compositionally biased region" description="Polar residues" evidence="1">
    <location>
        <begin position="1580"/>
        <end position="1592"/>
    </location>
</feature>
<feature type="compositionally biased region" description="Polar residues" evidence="1">
    <location>
        <begin position="163"/>
        <end position="181"/>
    </location>
</feature>
<feature type="compositionally biased region" description="Polar residues" evidence="1">
    <location>
        <begin position="641"/>
        <end position="660"/>
    </location>
</feature>
<feature type="compositionally biased region" description="Polar residues" evidence="1">
    <location>
        <begin position="1328"/>
        <end position="1338"/>
    </location>
</feature>
<feature type="region of interest" description="Disordered" evidence="1">
    <location>
        <begin position="333"/>
        <end position="403"/>
    </location>
</feature>
<feature type="compositionally biased region" description="Acidic residues" evidence="1">
    <location>
        <begin position="592"/>
        <end position="611"/>
    </location>
</feature>
<accession>A0A182QF11</accession>
<dbReference type="EnsemblMetazoa" id="AFAF008845-RA">
    <property type="protein sequence ID" value="AFAF008845-PA"/>
    <property type="gene ID" value="AFAF008845"/>
</dbReference>
<feature type="compositionally biased region" description="Basic and acidic residues" evidence="1">
    <location>
        <begin position="1178"/>
        <end position="1198"/>
    </location>
</feature>
<feature type="region of interest" description="Disordered" evidence="1">
    <location>
        <begin position="1681"/>
        <end position="1725"/>
    </location>
</feature>
<feature type="region of interest" description="Disordered" evidence="1">
    <location>
        <begin position="430"/>
        <end position="714"/>
    </location>
</feature>
<feature type="compositionally biased region" description="Polar residues" evidence="1">
    <location>
        <begin position="863"/>
        <end position="882"/>
    </location>
</feature>
<dbReference type="VEuPathDB" id="VectorBase:AFAF008845"/>
<feature type="compositionally biased region" description="Acidic residues" evidence="1">
    <location>
        <begin position="627"/>
        <end position="637"/>
    </location>
</feature>
<feature type="compositionally biased region" description="Basic and acidic residues" evidence="1">
    <location>
        <begin position="393"/>
        <end position="403"/>
    </location>
</feature>
<feature type="compositionally biased region" description="Basic and acidic residues" evidence="1">
    <location>
        <begin position="1113"/>
        <end position="1128"/>
    </location>
</feature>
<feature type="compositionally biased region" description="Polar residues" evidence="1">
    <location>
        <begin position="145"/>
        <end position="155"/>
    </location>
</feature>
<evidence type="ECO:0000313" key="3">
    <source>
        <dbReference type="Proteomes" id="UP000075886"/>
    </source>
</evidence>
<feature type="region of interest" description="Disordered" evidence="1">
    <location>
        <begin position="135"/>
        <end position="181"/>
    </location>
</feature>
<feature type="compositionally biased region" description="Basic and acidic residues" evidence="1">
    <location>
        <begin position="994"/>
        <end position="1003"/>
    </location>
</feature>
<feature type="compositionally biased region" description="Basic and acidic residues" evidence="1">
    <location>
        <begin position="343"/>
        <end position="353"/>
    </location>
</feature>
<evidence type="ECO:0000313" key="2">
    <source>
        <dbReference type="EnsemblMetazoa" id="AFAF008845-PA"/>
    </source>
</evidence>
<feature type="compositionally biased region" description="Polar residues" evidence="1">
    <location>
        <begin position="99"/>
        <end position="112"/>
    </location>
</feature>
<dbReference type="EMBL" id="AXCN02001180">
    <property type="status" value="NOT_ANNOTATED_CDS"/>
    <property type="molecule type" value="Genomic_DNA"/>
</dbReference>
<dbReference type="Proteomes" id="UP000075886">
    <property type="component" value="Unassembled WGS sequence"/>
</dbReference>
<feature type="region of interest" description="Disordered" evidence="1">
    <location>
        <begin position="266"/>
        <end position="300"/>
    </location>
</feature>
<feature type="compositionally biased region" description="Polar residues" evidence="1">
    <location>
        <begin position="234"/>
        <end position="251"/>
    </location>
</feature>
<feature type="compositionally biased region" description="Low complexity" evidence="1">
    <location>
        <begin position="1129"/>
        <end position="1138"/>
    </location>
</feature>
<feature type="compositionally biased region" description="Polar residues" evidence="1">
    <location>
        <begin position="289"/>
        <end position="299"/>
    </location>
</feature>
<protein>
    <submittedName>
        <fullName evidence="2">Uncharacterized protein</fullName>
    </submittedName>
</protein>
<feature type="compositionally biased region" description="Polar residues" evidence="1">
    <location>
        <begin position="1142"/>
        <end position="1158"/>
    </location>
</feature>
<name>A0A182QF11_9DIPT</name>
<reference evidence="2" key="2">
    <citation type="submission" date="2020-05" db="UniProtKB">
        <authorList>
            <consortium name="EnsemblMetazoa"/>
        </authorList>
    </citation>
    <scope>IDENTIFICATION</scope>
    <source>
        <strain evidence="2">FAR1</strain>
    </source>
</reference>
<feature type="compositionally biased region" description="Basic and acidic residues" evidence="1">
    <location>
        <begin position="928"/>
        <end position="941"/>
    </location>
</feature>
<feature type="compositionally biased region" description="Basic and acidic residues" evidence="1">
    <location>
        <begin position="1593"/>
        <end position="1619"/>
    </location>
</feature>
<feature type="region of interest" description="Disordered" evidence="1">
    <location>
        <begin position="915"/>
        <end position="1051"/>
    </location>
</feature>
<feature type="region of interest" description="Disordered" evidence="1">
    <location>
        <begin position="210"/>
        <end position="251"/>
    </location>
</feature>
<feature type="compositionally biased region" description="Basic and acidic residues" evidence="1">
    <location>
        <begin position="1702"/>
        <end position="1713"/>
    </location>
</feature>
<feature type="compositionally biased region" description="Basic and acidic residues" evidence="1">
    <location>
        <begin position="1499"/>
        <end position="1520"/>
    </location>
</feature>
<feature type="compositionally biased region" description="Low complexity" evidence="1">
    <location>
        <begin position="372"/>
        <end position="386"/>
    </location>
</feature>
<proteinExistence type="predicted"/>
<feature type="compositionally biased region" description="Basic and acidic residues" evidence="1">
    <location>
        <begin position="1306"/>
        <end position="1319"/>
    </location>
</feature>
<feature type="region of interest" description="Disordered" evidence="1">
    <location>
        <begin position="1283"/>
        <end position="1669"/>
    </location>
</feature>
<feature type="compositionally biased region" description="Polar residues" evidence="1">
    <location>
        <begin position="23"/>
        <end position="39"/>
    </location>
</feature>
<feature type="compositionally biased region" description="Polar residues" evidence="1">
    <location>
        <begin position="668"/>
        <end position="687"/>
    </location>
</feature>
<feature type="compositionally biased region" description="Low complexity" evidence="1">
    <location>
        <begin position="40"/>
        <end position="51"/>
    </location>
</feature>
<keyword evidence="3" id="KW-1185">Reference proteome</keyword>
<feature type="region of interest" description="Disordered" evidence="1">
    <location>
        <begin position="1737"/>
        <end position="1812"/>
    </location>
</feature>
<feature type="region of interest" description="Disordered" evidence="1">
    <location>
        <begin position="1900"/>
        <end position="1937"/>
    </location>
</feature>
<organism evidence="2 3">
    <name type="scientific">Anopheles farauti</name>
    <dbReference type="NCBI Taxonomy" id="69004"/>
    <lineage>
        <taxon>Eukaryota</taxon>
        <taxon>Metazoa</taxon>
        <taxon>Ecdysozoa</taxon>
        <taxon>Arthropoda</taxon>
        <taxon>Hexapoda</taxon>
        <taxon>Insecta</taxon>
        <taxon>Pterygota</taxon>
        <taxon>Neoptera</taxon>
        <taxon>Endopterygota</taxon>
        <taxon>Diptera</taxon>
        <taxon>Nematocera</taxon>
        <taxon>Culicoidea</taxon>
        <taxon>Culicidae</taxon>
        <taxon>Anophelinae</taxon>
        <taxon>Anopheles</taxon>
    </lineage>
</organism>
<feature type="compositionally biased region" description="Basic residues" evidence="1">
    <location>
        <begin position="1620"/>
        <end position="1629"/>
    </location>
</feature>
<dbReference type="STRING" id="69004.A0A182QF11"/>
<feature type="region of interest" description="Disordered" evidence="1">
    <location>
        <begin position="818"/>
        <end position="896"/>
    </location>
</feature>
<feature type="compositionally biased region" description="Acidic residues" evidence="1">
    <location>
        <begin position="519"/>
        <end position="530"/>
    </location>
</feature>
<feature type="compositionally biased region" description="Acidic residues" evidence="1">
    <location>
        <begin position="1011"/>
        <end position="1051"/>
    </location>
</feature>
<feature type="compositionally biased region" description="Basic and acidic residues" evidence="1">
    <location>
        <begin position="456"/>
        <end position="477"/>
    </location>
</feature>
<sequence length="2005" mass="218971">MNQEGDVPTRVTRAALRRRSVDQEATPQKPTSAATNGTPKKSASTTKKAAALNAIQETESRPATPVGGRSTRRRISESVDTAPASVSNKLVQTLKEAESNTGRRSRNSSLTEENLNALNAVYEGDSATLHSRTPARLRASHEALASTSSPQTSVPSLRRSTRRNSVTSDDGNNSVQSLPVTTPKMTAGFRALKDEAIIEEDVADECAESVSSEASAKSGRRRQSTATVKAASVSPRSTPSSPALSAHSVSTPTRIHKVLKVGISPLQLPKMSPRSKNVSFSEDSKQEDTSSSFPKTPTPITAPREMFVVVKDLRNSELMGSAMKVDDETLLSTKIDAEEQQQTDDKSSKRDATDMTTQEETVEQNDKSIPLSSPNTSTATPAANAAIEISETVENRTQDGDRHEMSGIEVLDASVVEIPDTASNIGNTSVVQEGMHSRSWSTSVRGSATKGIDAFSIRKQEEEKRLENEKEQLDASLKKNATPKKSPAKADDEDDEDDGEKHTDDDDEEAEQADKNEFIDDEALEMDCYESGDSMASDLRKEMEDNEIPEQGEDLGSEDTEEEEQDDDNDGNDSWLVPDDEELDEDKLLAGSDDDLTDDVDDDDKNVDDVEDVNKKKAKSRRRIIEIVDDSEDELDPVNDSLVQSPKNVSSSRHSVQSPTPVVMEGVSSENKSNQTPTVQQNTTITPRKQIVDSGKTPNKKEQGTPKHKTPSKVAETVTAMVTPSKTSAADTQNKDAVIEGTIREGSVEMFYDATEYEGKVEDQEKEIEALSNTPQKAHDVGSRKSLPAGEPVASLAAAIPTRKSLPANAKTLIEATKEAEENLVIDSVKPVPTESNDEQDESKEQSNSAVVEQEKIGDEENVQPTQNIPEESRESPVQNTPKVEATTDRKSMPTVSMISAQFYLGGAKKRNTIAEAKISTSTPNAKPADKKGKKSAEEKPSIVPNPFALATASKTKSSRLSLDSGSAAAQPKAKKSRLSLPNEFVETDVPEEDGAKRGERSGEGTLAPQDEPEPMEVDEEDEPEEKQDADADDSDDDSGDDTTDDGDISVEEMVTIDDKQAAASKVAPKPKVKALEDFNLENILSRCNEFVREDKERKKKHASIFRKKKEEKKRLRELEEQQEREAAEAAVAAATAANGDANPNNSTSNDSTGQGNEPTKKKKRKPKVKNYVLEELADTKKERLEKALRHKLEVIERRKQRRKERLLEKNNQQVDKENGDGAVTPSGPTHGIGAKLEKLKKKKQQNAKTKPQQEPTVRVALSAFAVFNQLQNKPVQQGLFALDGAAGGGLPEEKKKLATPNKSAIIEKKSSSVEEPVKAKSAGSPGKQESNAKQQPKQKVALVKLEKENKPAVVLSVDPKQTNEPAEGKQPNPPTNAKLQKQKAAQVEVEKENKPAVVLSVDSKQTNEPAEGKQPNPPTNAKQQKQKQKAAQVEVEKENKPAVVLSVDSKQTNEPAEAKQPNPPTKAKQSDKKKVKQINVEDQVPKVGAPSTIGKAASVDDVHKNDLQKDAEIVADHKPHNNQQPQAKKQKVTTEIKKSASDGLLEECDKKVSKKQKRKLASASPTAPEANIVPAKVVESQQQLSNSTKLENSNERKQSTNGTENRKLPSDDEILVKEKKTKKEKKEKKTVVSLVADITPPPAPTIKKNKKKQESNMKNGESLTTSEDACISEIRHEIQKDSKEVKTKKKGLKKAAMGTEEVPRETDEKESNMKNGQPLTASEAAWLAEALREIQEDSKEVKAKKKGLKKTTIDTEEDPRQSGFRNKLTDLEATPVEETAKTAAPSKKRKREPQVDGSLASTPRPAKHTKLRVLQRIESAAAGFIEETVTPDKVRVKRNFGFQESHVTPAKPVGFRVSSILSNEHDDLRAMATGGKTHAAVGKSKQKCLPEPNHSLPHPVWTSSGVFFESDGDGGETAGKRKKQQQQQIKSSNTASNNAGYIQLKAEGGSSSQFHLKALRLGKVADKPHRIDPATTEPSVLSFKRQQLLEKTVHLREKKKGRRV</sequence>
<feature type="region of interest" description="Disordered" evidence="1">
    <location>
        <begin position="1110"/>
        <end position="1258"/>
    </location>
</feature>
<reference evidence="3" key="1">
    <citation type="submission" date="2014-01" db="EMBL/GenBank/DDBJ databases">
        <title>The Genome Sequence of Anopheles farauti FAR1 (V2).</title>
        <authorList>
            <consortium name="The Broad Institute Genomics Platform"/>
            <person name="Neafsey D.E."/>
            <person name="Besansky N."/>
            <person name="Howell P."/>
            <person name="Walton C."/>
            <person name="Young S.K."/>
            <person name="Zeng Q."/>
            <person name="Gargeya S."/>
            <person name="Fitzgerald M."/>
            <person name="Haas B."/>
            <person name="Abouelleil A."/>
            <person name="Allen A.W."/>
            <person name="Alvarado L."/>
            <person name="Arachchi H.M."/>
            <person name="Berlin A.M."/>
            <person name="Chapman S.B."/>
            <person name="Gainer-Dewar J."/>
            <person name="Goldberg J."/>
            <person name="Griggs A."/>
            <person name="Gujja S."/>
            <person name="Hansen M."/>
            <person name="Howarth C."/>
            <person name="Imamovic A."/>
            <person name="Ireland A."/>
            <person name="Larimer J."/>
            <person name="McCowan C."/>
            <person name="Murphy C."/>
            <person name="Pearson M."/>
            <person name="Poon T.W."/>
            <person name="Priest M."/>
            <person name="Roberts A."/>
            <person name="Saif S."/>
            <person name="Shea T."/>
            <person name="Sisk P."/>
            <person name="Sykes S."/>
            <person name="Wortman J."/>
            <person name="Nusbaum C."/>
            <person name="Birren B."/>
        </authorList>
    </citation>
    <scope>NUCLEOTIDE SEQUENCE [LARGE SCALE GENOMIC DNA]</scope>
    <source>
        <strain evidence="3">FAR1</strain>
    </source>
</reference>
<evidence type="ECO:0000256" key="1">
    <source>
        <dbReference type="SAM" id="MobiDB-lite"/>
    </source>
</evidence>
<dbReference type="EMBL" id="AXCN02001181">
    <property type="status" value="NOT_ANNOTATED_CDS"/>
    <property type="molecule type" value="Genomic_DNA"/>
</dbReference>
<feature type="compositionally biased region" description="Acidic residues" evidence="1">
    <location>
        <begin position="544"/>
        <end position="571"/>
    </location>
</feature>
<feature type="compositionally biased region" description="Polar residues" evidence="1">
    <location>
        <begin position="953"/>
        <end position="965"/>
    </location>
</feature>